<accession>A0ABT7A477</accession>
<dbReference type="PANTHER" id="PTHR43861:SF1">
    <property type="entry name" value="TRANS-ACONITATE 2-METHYLTRANSFERASE"/>
    <property type="match status" value="1"/>
</dbReference>
<evidence type="ECO:0000256" key="1">
    <source>
        <dbReference type="ARBA" id="ARBA00022603"/>
    </source>
</evidence>
<feature type="region of interest" description="Disordered" evidence="3">
    <location>
        <begin position="235"/>
        <end position="256"/>
    </location>
</feature>
<evidence type="ECO:0000313" key="6">
    <source>
        <dbReference type="Proteomes" id="UP001214441"/>
    </source>
</evidence>
<proteinExistence type="predicted"/>
<evidence type="ECO:0000256" key="2">
    <source>
        <dbReference type="ARBA" id="ARBA00022679"/>
    </source>
</evidence>
<dbReference type="CDD" id="cd02440">
    <property type="entry name" value="AdoMet_MTases"/>
    <property type="match status" value="1"/>
</dbReference>
<evidence type="ECO:0000259" key="4">
    <source>
        <dbReference type="Pfam" id="PF13649"/>
    </source>
</evidence>
<dbReference type="InterPro" id="IPR041698">
    <property type="entry name" value="Methyltransf_25"/>
</dbReference>
<evidence type="ECO:0000313" key="5">
    <source>
        <dbReference type="EMBL" id="MDJ1136147.1"/>
    </source>
</evidence>
<reference evidence="5 6" key="1">
    <citation type="submission" date="2023-05" db="EMBL/GenBank/DDBJ databases">
        <title>Streptantibioticus silvisoli sp. nov., acidotolerant actinomycetes 1 from pine litter.</title>
        <authorList>
            <person name="Swiecimska M."/>
            <person name="Golinska P."/>
            <person name="Sangal V."/>
            <person name="Wachnowicz B."/>
            <person name="Goodfellow M."/>
        </authorList>
    </citation>
    <scope>NUCLEOTIDE SEQUENCE [LARGE SCALE GENOMIC DNA]</scope>
    <source>
        <strain evidence="5 6">DSM 42109</strain>
    </source>
</reference>
<dbReference type="GO" id="GO:0008168">
    <property type="term" value="F:methyltransferase activity"/>
    <property type="evidence" value="ECO:0007669"/>
    <property type="project" value="UniProtKB-KW"/>
</dbReference>
<dbReference type="SUPFAM" id="SSF53335">
    <property type="entry name" value="S-adenosyl-L-methionine-dependent methyltransferases"/>
    <property type="match status" value="1"/>
</dbReference>
<organism evidence="5 6">
    <name type="scientific">Streptomyces iconiensis</name>
    <dbReference type="NCBI Taxonomy" id="1384038"/>
    <lineage>
        <taxon>Bacteria</taxon>
        <taxon>Bacillati</taxon>
        <taxon>Actinomycetota</taxon>
        <taxon>Actinomycetes</taxon>
        <taxon>Kitasatosporales</taxon>
        <taxon>Streptomycetaceae</taxon>
        <taxon>Streptomyces</taxon>
    </lineage>
</organism>
<dbReference type="RefSeq" id="WP_274042952.1">
    <property type="nucleotide sequence ID" value="NZ_JANCPR020000037.1"/>
</dbReference>
<evidence type="ECO:0000256" key="3">
    <source>
        <dbReference type="SAM" id="MobiDB-lite"/>
    </source>
</evidence>
<feature type="domain" description="Methyltransferase" evidence="4">
    <location>
        <begin position="79"/>
        <end position="170"/>
    </location>
</feature>
<dbReference type="GO" id="GO:0032259">
    <property type="term" value="P:methylation"/>
    <property type="evidence" value="ECO:0007669"/>
    <property type="project" value="UniProtKB-KW"/>
</dbReference>
<gene>
    <name evidence="5" type="ORF">NMN56_030225</name>
</gene>
<dbReference type="InterPro" id="IPR029063">
    <property type="entry name" value="SAM-dependent_MTases_sf"/>
</dbReference>
<keyword evidence="2 5" id="KW-0808">Transferase</keyword>
<feature type="region of interest" description="Disordered" evidence="3">
    <location>
        <begin position="1"/>
        <end position="34"/>
    </location>
</feature>
<comment type="caution">
    <text evidence="5">The sequence shown here is derived from an EMBL/GenBank/DDBJ whole genome shotgun (WGS) entry which is preliminary data.</text>
</comment>
<sequence length="256" mass="27118">MDATEAQSPTDPPDPGASKDPVTPVAPADANRSKDLVRRGYDQLGAVYDDSFGSPTKYGPWLADLLGKLARADGGACRVLDLGCGSGVPVARDLSAAGHHVTGVDISATQVRRAQQLVPEAEFRCADVTRLDFPAASFDAVVTLYALIHIPVAEQPALLERIADWLRPGGHLLATTGTTAYTGTDPNWLDSGVPMWWSHADAATYRTWLTSAGLTVDHEEFVPEGGGGHTLFRAHRAPGTHPSPSTLNAPGTHRAR</sequence>
<dbReference type="PANTHER" id="PTHR43861">
    <property type="entry name" value="TRANS-ACONITATE 2-METHYLTRANSFERASE-RELATED"/>
    <property type="match status" value="1"/>
</dbReference>
<name>A0ABT7A477_9ACTN</name>
<keyword evidence="6" id="KW-1185">Reference proteome</keyword>
<dbReference type="Proteomes" id="UP001214441">
    <property type="component" value="Unassembled WGS sequence"/>
</dbReference>
<dbReference type="EMBL" id="JANCPR020000037">
    <property type="protein sequence ID" value="MDJ1136147.1"/>
    <property type="molecule type" value="Genomic_DNA"/>
</dbReference>
<dbReference type="Pfam" id="PF13649">
    <property type="entry name" value="Methyltransf_25"/>
    <property type="match status" value="1"/>
</dbReference>
<dbReference type="Gene3D" id="3.40.50.150">
    <property type="entry name" value="Vaccinia Virus protein VP39"/>
    <property type="match status" value="1"/>
</dbReference>
<dbReference type="EC" id="2.1.1.-" evidence="5"/>
<keyword evidence="1 5" id="KW-0489">Methyltransferase</keyword>
<protein>
    <submittedName>
        <fullName evidence="5">Class I SAM-dependent methyltransferase</fullName>
        <ecNumber evidence="5">2.1.1.-</ecNumber>
    </submittedName>
</protein>